<reference evidence="4 6" key="1">
    <citation type="journal article" date="2022" name="Nat. Genet.">
        <title>Improved pea reference genome and pan-genome highlight genomic features and evolutionary characteristics.</title>
        <authorList>
            <person name="Yang T."/>
            <person name="Liu R."/>
            <person name="Luo Y."/>
            <person name="Hu S."/>
            <person name="Wang D."/>
            <person name="Wang C."/>
            <person name="Pandey M.K."/>
            <person name="Ge S."/>
            <person name="Xu Q."/>
            <person name="Li N."/>
            <person name="Li G."/>
            <person name="Huang Y."/>
            <person name="Saxena R.K."/>
            <person name="Ji Y."/>
            <person name="Li M."/>
            <person name="Yan X."/>
            <person name="He Y."/>
            <person name="Liu Y."/>
            <person name="Wang X."/>
            <person name="Xiang C."/>
            <person name="Varshney R.K."/>
            <person name="Ding H."/>
            <person name="Gao S."/>
            <person name="Zong X."/>
        </authorList>
    </citation>
    <scope>NUCLEOTIDE SEQUENCE [LARGE SCALE GENOMIC DNA]</scope>
    <source>
        <strain evidence="4 6">cv. Zhongwan 6</strain>
    </source>
</reference>
<dbReference type="GO" id="GO:0004553">
    <property type="term" value="F:hydrolase activity, hydrolyzing O-glycosyl compounds"/>
    <property type="evidence" value="ECO:0007669"/>
    <property type="project" value="InterPro"/>
</dbReference>
<keyword evidence="2" id="KW-0326">Glycosidase</keyword>
<dbReference type="InterPro" id="IPR013320">
    <property type="entry name" value="ConA-like_dom_sf"/>
</dbReference>
<dbReference type="EMBL" id="JAMSHJ010000002">
    <property type="protein sequence ID" value="KAI5435483.1"/>
    <property type="molecule type" value="Genomic_DNA"/>
</dbReference>
<proteinExistence type="predicted"/>
<name>A0A9D4YC78_PEA</name>
<dbReference type="PANTHER" id="PTHR31062">
    <property type="entry name" value="XYLOGLUCAN ENDOTRANSGLUCOSYLASE/HYDROLASE PROTEIN 8-RELATED"/>
    <property type="match status" value="1"/>
</dbReference>
<evidence type="ECO:0000313" key="4">
    <source>
        <dbReference type="EMBL" id="KAI5435483.1"/>
    </source>
</evidence>
<evidence type="ECO:0000256" key="2">
    <source>
        <dbReference type="ARBA" id="ARBA00023295"/>
    </source>
</evidence>
<comment type="caution">
    <text evidence="4">The sequence shown here is derived from an EMBL/GenBank/DDBJ whole genome shotgun (WGS) entry which is preliminary data.</text>
</comment>
<protein>
    <recommendedName>
        <fullName evidence="3">GH16 domain-containing protein</fullName>
    </recommendedName>
</protein>
<dbReference type="AlphaFoldDB" id="A0A9D4YC78"/>
<dbReference type="InterPro" id="IPR044791">
    <property type="entry name" value="Beta-glucanase/XTH"/>
</dbReference>
<dbReference type="Pfam" id="PF00722">
    <property type="entry name" value="Glyco_hydro_16"/>
    <property type="match status" value="1"/>
</dbReference>
<evidence type="ECO:0000256" key="1">
    <source>
        <dbReference type="ARBA" id="ARBA00022801"/>
    </source>
</evidence>
<gene>
    <name evidence="4" type="ORF">KIW84_022058</name>
    <name evidence="5" type="ORF">KIW84_022059</name>
</gene>
<dbReference type="InterPro" id="IPR000757">
    <property type="entry name" value="Beta-glucanase-like"/>
</dbReference>
<accession>A0A9D4YC78</accession>
<feature type="domain" description="GH16" evidence="3">
    <location>
        <begin position="106"/>
        <end position="154"/>
    </location>
</feature>
<dbReference type="Gramene" id="Psat02G0205800-T1">
    <property type="protein sequence ID" value="KAI5435483.1"/>
    <property type="gene ID" value="KIW84_022058"/>
</dbReference>
<evidence type="ECO:0000313" key="6">
    <source>
        <dbReference type="Proteomes" id="UP001058974"/>
    </source>
</evidence>
<evidence type="ECO:0000259" key="3">
    <source>
        <dbReference type="Pfam" id="PF00722"/>
    </source>
</evidence>
<dbReference type="Proteomes" id="UP001058974">
    <property type="component" value="Chromosome 2"/>
</dbReference>
<keyword evidence="6" id="KW-1185">Reference proteome</keyword>
<evidence type="ECO:0000313" key="5">
    <source>
        <dbReference type="EMBL" id="KAI5435484.1"/>
    </source>
</evidence>
<dbReference type="SUPFAM" id="SSF49899">
    <property type="entry name" value="Concanavalin A-like lectins/glucanases"/>
    <property type="match status" value="1"/>
</dbReference>
<dbReference type="Gene3D" id="2.60.120.200">
    <property type="match status" value="1"/>
</dbReference>
<keyword evidence="1" id="KW-0378">Hydrolase</keyword>
<sequence length="154" mass="17202">MSSTGFSHMVMKLKDPVVILINNFQEFTTLFKAKEDREGRSFGCMSFILHSIDLVVRSFVYGIDKKWECTSYQGGANVAIWDVSVFSTVSEEIISSFLLLIQGMPKGSYLFGHFSMNIKMVPIVSAGTVTAVYFSSQNAEHDKKDSEFLGNRTG</sequence>
<dbReference type="EMBL" id="JAMSHJ010000002">
    <property type="protein sequence ID" value="KAI5435484.1"/>
    <property type="molecule type" value="Genomic_DNA"/>
</dbReference>
<dbReference type="Gramene" id="Psat02G0205900-T1">
    <property type="protein sequence ID" value="KAI5435484.1"/>
    <property type="gene ID" value="KIW84_022059"/>
</dbReference>
<dbReference type="GO" id="GO:0005975">
    <property type="term" value="P:carbohydrate metabolic process"/>
    <property type="evidence" value="ECO:0007669"/>
    <property type="project" value="InterPro"/>
</dbReference>
<organism evidence="4 6">
    <name type="scientific">Pisum sativum</name>
    <name type="common">Garden pea</name>
    <name type="synonym">Lathyrus oleraceus</name>
    <dbReference type="NCBI Taxonomy" id="3888"/>
    <lineage>
        <taxon>Eukaryota</taxon>
        <taxon>Viridiplantae</taxon>
        <taxon>Streptophyta</taxon>
        <taxon>Embryophyta</taxon>
        <taxon>Tracheophyta</taxon>
        <taxon>Spermatophyta</taxon>
        <taxon>Magnoliopsida</taxon>
        <taxon>eudicotyledons</taxon>
        <taxon>Gunneridae</taxon>
        <taxon>Pentapetalae</taxon>
        <taxon>rosids</taxon>
        <taxon>fabids</taxon>
        <taxon>Fabales</taxon>
        <taxon>Fabaceae</taxon>
        <taxon>Papilionoideae</taxon>
        <taxon>50 kb inversion clade</taxon>
        <taxon>NPAAA clade</taxon>
        <taxon>Hologalegina</taxon>
        <taxon>IRL clade</taxon>
        <taxon>Fabeae</taxon>
        <taxon>Lathyrus</taxon>
    </lineage>
</organism>